<comment type="pathway">
    <text evidence="1">Lipid metabolism.</text>
</comment>
<dbReference type="PANTHER" id="PTHR10739:SF13">
    <property type="entry name" value="CHOLINE-PHOSPHATE CYTIDYLYLTRANSFERASE"/>
    <property type="match status" value="1"/>
</dbReference>
<dbReference type="AlphaFoldDB" id="A0AAV2T5I2"/>
<dbReference type="GO" id="GO:0031210">
    <property type="term" value="F:phosphatidylcholine binding"/>
    <property type="evidence" value="ECO:0007669"/>
    <property type="project" value="TreeGrafter"/>
</dbReference>
<keyword evidence="4" id="KW-0808">Transferase</keyword>
<evidence type="ECO:0000256" key="8">
    <source>
        <dbReference type="ARBA" id="ARBA00023264"/>
    </source>
</evidence>
<evidence type="ECO:0000256" key="3">
    <source>
        <dbReference type="ARBA" id="ARBA00022516"/>
    </source>
</evidence>
<organism evidence="13 14">
    <name type="scientific">Calicophoron daubneyi</name>
    <name type="common">Rumen fluke</name>
    <name type="synonym">Paramphistomum daubneyi</name>
    <dbReference type="NCBI Taxonomy" id="300641"/>
    <lineage>
        <taxon>Eukaryota</taxon>
        <taxon>Metazoa</taxon>
        <taxon>Spiralia</taxon>
        <taxon>Lophotrochozoa</taxon>
        <taxon>Platyhelminthes</taxon>
        <taxon>Trematoda</taxon>
        <taxon>Digenea</taxon>
        <taxon>Plagiorchiida</taxon>
        <taxon>Pronocephalata</taxon>
        <taxon>Paramphistomoidea</taxon>
        <taxon>Paramphistomidae</taxon>
        <taxon>Calicophoron</taxon>
    </lineage>
</organism>
<comment type="similarity">
    <text evidence="2">Belongs to the cytidylyltransferase family.</text>
</comment>
<dbReference type="CDD" id="cd02174">
    <property type="entry name" value="CCT"/>
    <property type="match status" value="1"/>
</dbReference>
<evidence type="ECO:0000256" key="6">
    <source>
        <dbReference type="ARBA" id="ARBA00023098"/>
    </source>
</evidence>
<keyword evidence="6" id="KW-0443">Lipid metabolism</keyword>
<reference evidence="13" key="1">
    <citation type="submission" date="2024-06" db="EMBL/GenBank/DDBJ databases">
        <authorList>
            <person name="Liu X."/>
            <person name="Lenzi L."/>
            <person name="Haldenby T S."/>
            <person name="Uol C."/>
        </authorList>
    </citation>
    <scope>NUCLEOTIDE SEQUENCE</scope>
</reference>
<proteinExistence type="inferred from homology"/>
<name>A0AAV2T5I2_CALDB</name>
<dbReference type="InterPro" id="IPR004821">
    <property type="entry name" value="Cyt_trans-like"/>
</dbReference>
<feature type="domain" description="Cytidyltransferase-like" evidence="12">
    <location>
        <begin position="222"/>
        <end position="349"/>
    </location>
</feature>
<sequence length="569" mass="63742">MRKPRNSKIEQVDLKPNLTDQKGDVITNPDTQSSGATTHVQSQRPTKTKTNQNKDTSGEIFSRSPTCPSDATFCSDELWSHSGMTGEYQDAALRGYPLTRAESTTASAVDSSLSDCSIDCSNYPQTAPVEIPGLFESFGCKDPESARFVQGASNGRMHSCSSGSGLVSGDGLGALTPKSFCSPAPFSDDPAAKVFRDACDYSIRITATMAKSGKAPRPIRVYADGAYDMFHSGHARQLMQAKCAFPNTYLIVGVSSDPDLHRLKGRTVMNETERYEAVRHCRYVDEVVRNPPWIITDDFLLKHKIDFVAHDDIPYASVDSEDIYKPLKEKGMFIATQRTEGISTTDVIGRIVRDYDVYLRRNMRRGLSRKELNISYVKEQQLKLQDNLETIMKRGSTLIQNFDNKRREFVDHLEDMSHEFVRSFMRIFGSDGPIRSWFNNRKNNSLEYPLESFSSPVSASVSEEEDDSPLDNNEHPFSQRSSSSSPAYEFSDGPSYSVTTHNGRKRVMVTRSNARNSRPAFNDGGSNAKIRRTSMNSLRKANNSVVYQKPTKRRRSLTTYLQPNNGCLK</sequence>
<evidence type="ECO:0000313" key="13">
    <source>
        <dbReference type="EMBL" id="CAL5130588.1"/>
    </source>
</evidence>
<evidence type="ECO:0000256" key="2">
    <source>
        <dbReference type="ARBA" id="ARBA00010101"/>
    </source>
</evidence>
<keyword evidence="5" id="KW-0548">Nucleotidyltransferase</keyword>
<evidence type="ECO:0000256" key="5">
    <source>
        <dbReference type="ARBA" id="ARBA00022695"/>
    </source>
</evidence>
<evidence type="ECO:0000256" key="9">
    <source>
        <dbReference type="ARBA" id="ARBA00025706"/>
    </source>
</evidence>
<keyword evidence="7" id="KW-0594">Phospholipid biosynthesis</keyword>
<dbReference type="NCBIfam" id="TIGR00125">
    <property type="entry name" value="cyt_tran_rel"/>
    <property type="match status" value="1"/>
</dbReference>
<evidence type="ECO:0000256" key="10">
    <source>
        <dbReference type="ARBA" id="ARBA00026101"/>
    </source>
</evidence>
<dbReference type="Pfam" id="PF01467">
    <property type="entry name" value="CTP_transf_like"/>
    <property type="match status" value="1"/>
</dbReference>
<dbReference type="SUPFAM" id="SSF52374">
    <property type="entry name" value="Nucleotidylyl transferase"/>
    <property type="match status" value="1"/>
</dbReference>
<keyword evidence="3" id="KW-0444">Lipid biosynthesis</keyword>
<dbReference type="FunFam" id="3.40.50.620:FF:000016">
    <property type="entry name" value="Putative choline-phosphate cytidylyltransferase B"/>
    <property type="match status" value="1"/>
</dbReference>
<keyword evidence="8" id="KW-1208">Phospholipid metabolism</keyword>
<dbReference type="EMBL" id="CAXLJL010000068">
    <property type="protein sequence ID" value="CAL5130588.1"/>
    <property type="molecule type" value="Genomic_DNA"/>
</dbReference>
<dbReference type="EC" id="2.7.7.15" evidence="10"/>
<feature type="region of interest" description="Disordered" evidence="11">
    <location>
        <begin position="1"/>
        <end position="64"/>
    </location>
</feature>
<protein>
    <recommendedName>
        <fullName evidence="10">choline-phosphate cytidylyltransferase</fullName>
        <ecNumber evidence="10">2.7.7.15</ecNumber>
    </recommendedName>
</protein>
<feature type="region of interest" description="Disordered" evidence="11">
    <location>
        <begin position="457"/>
        <end position="505"/>
    </location>
</feature>
<dbReference type="Gene3D" id="3.40.50.620">
    <property type="entry name" value="HUPs"/>
    <property type="match status" value="1"/>
</dbReference>
<accession>A0AAV2T5I2</accession>
<evidence type="ECO:0000256" key="4">
    <source>
        <dbReference type="ARBA" id="ARBA00022679"/>
    </source>
</evidence>
<evidence type="ECO:0000313" key="14">
    <source>
        <dbReference type="Proteomes" id="UP001497525"/>
    </source>
</evidence>
<gene>
    <name evidence="13" type="ORF">CDAUBV1_LOCUS2767</name>
</gene>
<dbReference type="Proteomes" id="UP001497525">
    <property type="component" value="Unassembled WGS sequence"/>
</dbReference>
<dbReference type="InterPro" id="IPR041723">
    <property type="entry name" value="CCT"/>
</dbReference>
<comment type="pathway">
    <text evidence="9">Phospholipid metabolism; phosphatidylcholine biosynthesis; phosphatidylcholine from phosphocholine: step 1/2.</text>
</comment>
<dbReference type="InterPro" id="IPR045049">
    <property type="entry name" value="Pcy1-like"/>
</dbReference>
<dbReference type="InterPro" id="IPR014729">
    <property type="entry name" value="Rossmann-like_a/b/a_fold"/>
</dbReference>
<dbReference type="PANTHER" id="PTHR10739">
    <property type="entry name" value="CYTIDYLYLTRANSFERASE"/>
    <property type="match status" value="1"/>
</dbReference>
<evidence type="ECO:0000256" key="11">
    <source>
        <dbReference type="SAM" id="MobiDB-lite"/>
    </source>
</evidence>
<comment type="caution">
    <text evidence="13">The sequence shown here is derived from an EMBL/GenBank/DDBJ whole genome shotgun (WGS) entry which is preliminary data.</text>
</comment>
<evidence type="ECO:0000259" key="12">
    <source>
        <dbReference type="Pfam" id="PF01467"/>
    </source>
</evidence>
<evidence type="ECO:0000256" key="7">
    <source>
        <dbReference type="ARBA" id="ARBA00023209"/>
    </source>
</evidence>
<feature type="compositionally biased region" description="Polar residues" evidence="11">
    <location>
        <begin position="28"/>
        <end position="55"/>
    </location>
</feature>
<dbReference type="GO" id="GO:0004105">
    <property type="term" value="F:choline-phosphate cytidylyltransferase activity"/>
    <property type="evidence" value="ECO:0007669"/>
    <property type="project" value="UniProtKB-EC"/>
</dbReference>
<evidence type="ECO:0000256" key="1">
    <source>
        <dbReference type="ARBA" id="ARBA00005189"/>
    </source>
</evidence>